<dbReference type="RefSeq" id="WP_165010438.1">
    <property type="nucleotide sequence ID" value="NZ_CP064954.1"/>
</dbReference>
<evidence type="ECO:0000313" key="1">
    <source>
        <dbReference type="EMBL" id="QPK79245.1"/>
    </source>
</evidence>
<dbReference type="InterPro" id="IPR047741">
    <property type="entry name" value="DIP1984-like"/>
</dbReference>
<dbReference type="NCBIfam" id="NF038048">
    <property type="entry name" value="DIP1984_fam"/>
    <property type="match status" value="1"/>
</dbReference>
<accession>A0A7T0PBB0</accession>
<dbReference type="CDD" id="cd12208">
    <property type="entry name" value="DIP1984-like"/>
    <property type="match status" value="1"/>
</dbReference>
<dbReference type="EMBL" id="CP064954">
    <property type="protein sequence ID" value="QPK79245.1"/>
    <property type="molecule type" value="Genomic_DNA"/>
</dbReference>
<dbReference type="Gene3D" id="6.10.320.10">
    <property type="match status" value="1"/>
</dbReference>
<dbReference type="Pfam" id="PF20935">
    <property type="entry name" value="DUF6847"/>
    <property type="match status" value="1"/>
</dbReference>
<keyword evidence="2" id="KW-1185">Reference proteome</keyword>
<dbReference type="AlphaFoldDB" id="A0A7T0PBB0"/>
<evidence type="ECO:0000313" key="2">
    <source>
        <dbReference type="Proteomes" id="UP000594681"/>
    </source>
</evidence>
<sequence length="151" mass="16768">MYLAEALAERAEAQARLAQLHTRLHNNAQIQEGDAPTEDPAALLAEAEGLLERIDQLVRAINATNVATRLGSETLADALARRTTLLKRRQLYAELADAASARQDRYSRSEIKYVPTLDVAALRAQADQAAKEFRILDSKIQQANWLTEMVD</sequence>
<organism evidence="1 2">
    <name type="scientific">Corynebacterium lizhenjunii</name>
    <dbReference type="NCBI Taxonomy" id="2709394"/>
    <lineage>
        <taxon>Bacteria</taxon>
        <taxon>Bacillati</taxon>
        <taxon>Actinomycetota</taxon>
        <taxon>Actinomycetes</taxon>
        <taxon>Mycobacteriales</taxon>
        <taxon>Corynebacteriaceae</taxon>
        <taxon>Corynebacterium</taxon>
    </lineage>
</organism>
<dbReference type="Proteomes" id="UP000594681">
    <property type="component" value="Chromosome"/>
</dbReference>
<name>A0A7T0PBB0_9CORY</name>
<dbReference type="KEGG" id="cliz:G7Y31_00445"/>
<reference evidence="1 2" key="1">
    <citation type="submission" date="2020-11" db="EMBL/GenBank/DDBJ databases">
        <title>Corynebacterium sp. ZJ-599.</title>
        <authorList>
            <person name="Zhou J."/>
        </authorList>
    </citation>
    <scope>NUCLEOTIDE SEQUENCE [LARGE SCALE GENOMIC DNA]</scope>
    <source>
        <strain evidence="1 2">ZJ-599</strain>
    </source>
</reference>
<protein>
    <submittedName>
        <fullName evidence="1">DIP1984 family protein</fullName>
    </submittedName>
</protein>
<proteinExistence type="predicted"/>
<gene>
    <name evidence="1" type="ORF">G7Y31_00445</name>
</gene>